<reference evidence="1" key="1">
    <citation type="submission" date="2010-03" db="EMBL/GenBank/DDBJ databases">
        <title>Annotation of Blastomyces dermatitidis strain ATCC 18188.</title>
        <authorList>
            <consortium name="The Broad Institute Genome Sequencing Platform"/>
            <consortium name="Broad Institute Genome Sequencing Center for Infectious Disease."/>
            <person name="Cuomo C."/>
            <person name="Klein B."/>
            <person name="Sullivan T."/>
            <person name="Heitman J."/>
            <person name="Young S."/>
            <person name="Zeng Q."/>
            <person name="Gargeya S."/>
            <person name="Alvarado L."/>
            <person name="Berlin A.M."/>
            <person name="Chapman S.B."/>
            <person name="Chen Z."/>
            <person name="Freedman E."/>
            <person name="Gellesch M."/>
            <person name="Goldberg J."/>
            <person name="Griggs A."/>
            <person name="Gujja S."/>
            <person name="Heilman E."/>
            <person name="Heiman D."/>
            <person name="Howarth C."/>
            <person name="Mehta T."/>
            <person name="Neiman D."/>
            <person name="Pearson M."/>
            <person name="Roberts A."/>
            <person name="Saif S."/>
            <person name="Shea T."/>
            <person name="Shenoy N."/>
            <person name="Sisk P."/>
            <person name="Stolte C."/>
            <person name="Sykes S."/>
            <person name="White J."/>
            <person name="Yandava C."/>
            <person name="Haas B."/>
            <person name="Nusbaum C."/>
            <person name="Birren B."/>
        </authorList>
    </citation>
    <scope>NUCLEOTIDE SEQUENCE</scope>
    <source>
        <strain evidence="1">ATCC 18188</strain>
    </source>
</reference>
<gene>
    <name evidence="1" type="ORF">BDDG_12813</name>
</gene>
<dbReference type="Proteomes" id="UP000007802">
    <property type="component" value="Unassembled WGS sequence"/>
</dbReference>
<name>A0A0J9EQT2_AJEDA</name>
<evidence type="ECO:0000313" key="1">
    <source>
        <dbReference type="EMBL" id="KMW68422.1"/>
    </source>
</evidence>
<dbReference type="EMBL" id="GG749474">
    <property type="protein sequence ID" value="KMW68422.1"/>
    <property type="molecule type" value="Genomic_DNA"/>
</dbReference>
<sequence>MAIWDEQFVEAVSFAQSGIQRQKAWATQHVKVKSPQTLLVPMVKQGDLHMPESSIAGQIRERTK</sequence>
<dbReference type="OrthoDB" id="10249365at2759"/>
<proteinExistence type="predicted"/>
<organism evidence="1">
    <name type="scientific">Ajellomyces dermatitidis (strain ATCC 18188 / CBS 674.68)</name>
    <name type="common">Blastomyces dermatitidis</name>
    <dbReference type="NCBI Taxonomy" id="653446"/>
    <lineage>
        <taxon>Eukaryota</taxon>
        <taxon>Fungi</taxon>
        <taxon>Dikarya</taxon>
        <taxon>Ascomycota</taxon>
        <taxon>Pezizomycotina</taxon>
        <taxon>Eurotiomycetes</taxon>
        <taxon>Eurotiomycetidae</taxon>
        <taxon>Onygenales</taxon>
        <taxon>Ajellomycetaceae</taxon>
        <taxon>Blastomyces</taxon>
    </lineage>
</organism>
<protein>
    <submittedName>
        <fullName evidence="1">Nitrate reductase-like protein</fullName>
    </submittedName>
</protein>
<dbReference type="AlphaFoldDB" id="A0A0J9EQT2"/>
<accession>A0A0J9EQT2</accession>